<protein>
    <submittedName>
        <fullName evidence="1">Uncharacterized protein</fullName>
    </submittedName>
</protein>
<proteinExistence type="predicted"/>
<comment type="caution">
    <text evidence="1">The sequence shown here is derived from an EMBL/GenBank/DDBJ whole genome shotgun (WGS) entry which is preliminary data.</text>
</comment>
<gene>
    <name evidence="1" type="ORF">A5779_00170</name>
</gene>
<evidence type="ECO:0000313" key="1">
    <source>
        <dbReference type="EMBL" id="OBB86779.1"/>
    </source>
</evidence>
<organism evidence="1 2">
    <name type="scientific">Mycolicibacterium peregrinum</name>
    <name type="common">Mycobacterium peregrinum</name>
    <dbReference type="NCBI Taxonomy" id="43304"/>
    <lineage>
        <taxon>Bacteria</taxon>
        <taxon>Bacillati</taxon>
        <taxon>Actinomycetota</taxon>
        <taxon>Actinomycetes</taxon>
        <taxon>Mycobacteriales</taxon>
        <taxon>Mycobacteriaceae</taxon>
        <taxon>Mycolicibacterium</taxon>
    </lineage>
</organism>
<name>A0A1A0VU91_MYCPR</name>
<reference evidence="2" key="1">
    <citation type="submission" date="2016-06" db="EMBL/GenBank/DDBJ databases">
        <authorList>
            <person name="Sutton G."/>
            <person name="Brinkac L."/>
            <person name="Sanka R."/>
            <person name="Adams M."/>
            <person name="Lau E."/>
            <person name="Mehaffy C."/>
            <person name="Tameris M."/>
            <person name="Hatherill M."/>
            <person name="Hanekom W."/>
            <person name="Mahomed H."/>
            <person name="Mcshane H."/>
        </authorList>
    </citation>
    <scope>NUCLEOTIDE SEQUENCE [LARGE SCALE GENOMIC DNA]</scope>
    <source>
        <strain evidence="2">852002-10433_SCH5171157</strain>
    </source>
</reference>
<dbReference type="EMBL" id="LZSY01000130">
    <property type="protein sequence ID" value="OBB86779.1"/>
    <property type="molecule type" value="Genomic_DNA"/>
</dbReference>
<dbReference type="AlphaFoldDB" id="A0A1A0VU91"/>
<accession>A0A1A0VU91</accession>
<evidence type="ECO:0000313" key="2">
    <source>
        <dbReference type="Proteomes" id="UP000094008"/>
    </source>
</evidence>
<dbReference type="OrthoDB" id="4376932at2"/>
<sequence length="88" mass="9604">MSEPTAGDPRTRVSPKRRDVTLDDLTILVRVPGNPTATATFTADEQAEAQRYADEHAANGAMVVALPAPIPDAVWDWETKSWVQKTAE</sequence>
<dbReference type="Proteomes" id="UP000094008">
    <property type="component" value="Unassembled WGS sequence"/>
</dbReference>